<dbReference type="SUPFAM" id="SSF47323">
    <property type="entry name" value="Anticodon-binding domain of a subclass of class I aminoacyl-tRNA synthetases"/>
    <property type="match status" value="1"/>
</dbReference>
<keyword evidence="4 7" id="KW-0067">ATP-binding</keyword>
<keyword evidence="2 7" id="KW-0436">Ligase</keyword>
<dbReference type="InterPro" id="IPR009080">
    <property type="entry name" value="tRNAsynth_Ia_anticodon-bd"/>
</dbReference>
<dbReference type="STRING" id="1618336.US94_C0033G0015"/>
<reference evidence="9 10" key="1">
    <citation type="journal article" date="2015" name="Nature">
        <title>rRNA introns, odd ribosomes, and small enigmatic genomes across a large radiation of phyla.</title>
        <authorList>
            <person name="Brown C.T."/>
            <person name="Hug L.A."/>
            <person name="Thomas B.C."/>
            <person name="Sharon I."/>
            <person name="Castelle C.J."/>
            <person name="Singh A."/>
            <person name="Wilkins M.J."/>
            <person name="Williams K.H."/>
            <person name="Banfield J.F."/>
        </authorList>
    </citation>
    <scope>NUCLEOTIDE SEQUENCE [LARGE SCALE GENOMIC DNA]</scope>
</reference>
<evidence type="ECO:0000256" key="6">
    <source>
        <dbReference type="ARBA" id="ARBA00023146"/>
    </source>
</evidence>
<dbReference type="AlphaFoldDB" id="A0A0G0K441"/>
<dbReference type="InterPro" id="IPR023457">
    <property type="entry name" value="Met-tRNA_synth_2"/>
</dbReference>
<evidence type="ECO:0000256" key="5">
    <source>
        <dbReference type="ARBA" id="ARBA00022917"/>
    </source>
</evidence>
<accession>A0A0G0K441</accession>
<dbReference type="Proteomes" id="UP000034498">
    <property type="component" value="Unassembled WGS sequence"/>
</dbReference>
<dbReference type="Gene3D" id="1.10.730.10">
    <property type="entry name" value="Isoleucyl-tRNA Synthetase, Domain 1"/>
    <property type="match status" value="1"/>
</dbReference>
<dbReference type="EC" id="6.1.1.10" evidence="1"/>
<evidence type="ECO:0000256" key="4">
    <source>
        <dbReference type="ARBA" id="ARBA00022840"/>
    </source>
</evidence>
<evidence type="ECO:0000256" key="2">
    <source>
        <dbReference type="ARBA" id="ARBA00022598"/>
    </source>
</evidence>
<evidence type="ECO:0000313" key="10">
    <source>
        <dbReference type="Proteomes" id="UP000034498"/>
    </source>
</evidence>
<evidence type="ECO:0000256" key="7">
    <source>
        <dbReference type="RuleBase" id="RU363039"/>
    </source>
</evidence>
<feature type="domain" description="Methionyl/Leucyl tRNA synthetase" evidence="8">
    <location>
        <begin position="74"/>
        <end position="281"/>
    </location>
</feature>
<evidence type="ECO:0000256" key="1">
    <source>
        <dbReference type="ARBA" id="ARBA00012838"/>
    </source>
</evidence>
<comment type="similarity">
    <text evidence="7">Belongs to the class-I aminoacyl-tRNA synthetase family.</text>
</comment>
<dbReference type="SUPFAM" id="SSF52374">
    <property type="entry name" value="Nucleotidylyl transferase"/>
    <property type="match status" value="1"/>
</dbReference>
<sequence length="393" mass="46254">LADDVSLKYRATWSALEIQYDNFIRTTDPEHEKYVQEFVQKLYDMGEVYKDRYQGLYCVGCEEYKTGKELLPGDICPIHKTKCQAVYEDVYFFKLSKFQNQILDLINKGKIVIEPIFRKNEILSFLKEPLQDLAISRSKVSWGVPVPWDKEQTIYVWVDALLNYITGSRGNWPPSLQLIGKDIFRFHCIIWPAMLLAVGFELPKKIFIHGFLTVNNEKMSKTRGNVIDPLEIAKLYGVDTLRYFLFREIPFGQDGDFSIDRFEKRYRDDLANDLGNLVQRVITMAKNYQIVWQYRTITKSFYEIDQAIENLKFEKALDLIWKMITEANQRIDADKPWELEGKDPVKLKETIVLLLQTIAQIAYQIEPFMPETSWSIIEQLKSFQTDILFPRRK</sequence>
<keyword evidence="5 7" id="KW-0648">Protein biosynthesis</keyword>
<dbReference type="EMBL" id="LBUX01000033">
    <property type="protein sequence ID" value="KKQ73572.1"/>
    <property type="molecule type" value="Genomic_DNA"/>
</dbReference>
<dbReference type="Pfam" id="PF09334">
    <property type="entry name" value="tRNA-synt_1g"/>
    <property type="match status" value="1"/>
</dbReference>
<name>A0A0G0K441_9BACT</name>
<dbReference type="InterPro" id="IPR033911">
    <property type="entry name" value="MetRS_core"/>
</dbReference>
<evidence type="ECO:0000256" key="3">
    <source>
        <dbReference type="ARBA" id="ARBA00022741"/>
    </source>
</evidence>
<dbReference type="GO" id="GO:0005524">
    <property type="term" value="F:ATP binding"/>
    <property type="evidence" value="ECO:0007669"/>
    <property type="project" value="UniProtKB-KW"/>
</dbReference>
<dbReference type="GO" id="GO:0004825">
    <property type="term" value="F:methionine-tRNA ligase activity"/>
    <property type="evidence" value="ECO:0007669"/>
    <property type="project" value="UniProtKB-EC"/>
</dbReference>
<dbReference type="GO" id="GO:0006431">
    <property type="term" value="P:methionyl-tRNA aminoacylation"/>
    <property type="evidence" value="ECO:0007669"/>
    <property type="project" value="InterPro"/>
</dbReference>
<comment type="caution">
    <text evidence="9">The sequence shown here is derived from an EMBL/GenBank/DDBJ whole genome shotgun (WGS) entry which is preliminary data.</text>
</comment>
<gene>
    <name evidence="9" type="ORF">US94_C0033G0015</name>
</gene>
<evidence type="ECO:0000259" key="8">
    <source>
        <dbReference type="Pfam" id="PF09334"/>
    </source>
</evidence>
<dbReference type="InterPro" id="IPR015413">
    <property type="entry name" value="Methionyl/Leucyl_tRNA_Synth"/>
</dbReference>
<dbReference type="CDD" id="cd07957">
    <property type="entry name" value="Anticodon_Ia_Met"/>
    <property type="match status" value="1"/>
</dbReference>
<proteinExistence type="inferred from homology"/>
<keyword evidence="6 7" id="KW-0030">Aminoacyl-tRNA synthetase</keyword>
<protein>
    <recommendedName>
        <fullName evidence="1">methionine--tRNA ligase</fullName>
        <ecNumber evidence="1">6.1.1.10</ecNumber>
    </recommendedName>
</protein>
<dbReference type="PANTHER" id="PTHR43326">
    <property type="entry name" value="METHIONYL-TRNA SYNTHETASE"/>
    <property type="match status" value="1"/>
</dbReference>
<dbReference type="Gene3D" id="3.40.50.620">
    <property type="entry name" value="HUPs"/>
    <property type="match status" value="1"/>
</dbReference>
<dbReference type="Gene3D" id="2.170.220.10">
    <property type="match status" value="1"/>
</dbReference>
<dbReference type="FunFam" id="2.170.220.10:FF:000003">
    <property type="entry name" value="Methionine--tRNA ligase"/>
    <property type="match status" value="1"/>
</dbReference>
<keyword evidence="3 7" id="KW-0547">Nucleotide-binding</keyword>
<dbReference type="PATRIC" id="fig|1618336.3.peg.506"/>
<dbReference type="PRINTS" id="PR01041">
    <property type="entry name" value="TRNASYNTHMET"/>
</dbReference>
<organism evidence="9 10">
    <name type="scientific">Berkelbacteria bacterium GW2011_GWB1_38_5</name>
    <dbReference type="NCBI Taxonomy" id="1618336"/>
    <lineage>
        <taxon>Bacteria</taxon>
        <taxon>Candidatus Berkelbacteria</taxon>
    </lineage>
</organism>
<dbReference type="InterPro" id="IPR041872">
    <property type="entry name" value="Anticodon_Met"/>
</dbReference>
<dbReference type="InterPro" id="IPR014729">
    <property type="entry name" value="Rossmann-like_a/b/a_fold"/>
</dbReference>
<dbReference type="PANTHER" id="PTHR43326:SF1">
    <property type="entry name" value="METHIONINE--TRNA LIGASE, MITOCHONDRIAL"/>
    <property type="match status" value="1"/>
</dbReference>
<evidence type="ECO:0000313" key="9">
    <source>
        <dbReference type="EMBL" id="KKQ73572.1"/>
    </source>
</evidence>
<feature type="non-terminal residue" evidence="9">
    <location>
        <position position="1"/>
    </location>
</feature>